<dbReference type="EMBL" id="SNYV01000017">
    <property type="protein sequence ID" value="TDQ75353.1"/>
    <property type="molecule type" value="Genomic_DNA"/>
</dbReference>
<keyword evidence="2" id="KW-1185">Reference proteome</keyword>
<proteinExistence type="predicted"/>
<protein>
    <submittedName>
        <fullName evidence="1">Uncharacterized protein</fullName>
    </submittedName>
</protein>
<reference evidence="1 2" key="1">
    <citation type="submission" date="2019-03" db="EMBL/GenBank/DDBJ databases">
        <title>Genomic Encyclopedia of Archaeal and Bacterial Type Strains, Phase II (KMG-II): from individual species to whole genera.</title>
        <authorList>
            <person name="Goeker M."/>
        </authorList>
    </citation>
    <scope>NUCLEOTIDE SEQUENCE [LARGE SCALE GENOMIC DNA]</scope>
    <source>
        <strain evidence="1 2">DSM 28353</strain>
    </source>
</reference>
<organism evidence="1 2">
    <name type="scientific">Sphingobacterium yanglingense</name>
    <dbReference type="NCBI Taxonomy" id="1437280"/>
    <lineage>
        <taxon>Bacteria</taxon>
        <taxon>Pseudomonadati</taxon>
        <taxon>Bacteroidota</taxon>
        <taxon>Sphingobacteriia</taxon>
        <taxon>Sphingobacteriales</taxon>
        <taxon>Sphingobacteriaceae</taxon>
        <taxon>Sphingobacterium</taxon>
    </lineage>
</organism>
<evidence type="ECO:0000313" key="1">
    <source>
        <dbReference type="EMBL" id="TDQ75353.1"/>
    </source>
</evidence>
<gene>
    <name evidence="1" type="ORF">CLV99_3953</name>
</gene>
<dbReference type="AlphaFoldDB" id="A0A4R6WE72"/>
<name>A0A4R6WE72_9SPHI</name>
<sequence>MLLEFILTPSLFICKTTFFRVQVKALNSAYVYDVFCRYTIQF</sequence>
<dbReference type="Proteomes" id="UP000295292">
    <property type="component" value="Unassembled WGS sequence"/>
</dbReference>
<evidence type="ECO:0000313" key="2">
    <source>
        <dbReference type="Proteomes" id="UP000295292"/>
    </source>
</evidence>
<comment type="caution">
    <text evidence="1">The sequence shown here is derived from an EMBL/GenBank/DDBJ whole genome shotgun (WGS) entry which is preliminary data.</text>
</comment>
<accession>A0A4R6WE72</accession>